<keyword evidence="2" id="KW-1185">Reference proteome</keyword>
<evidence type="ECO:0000313" key="2">
    <source>
        <dbReference type="Proteomes" id="UP000807025"/>
    </source>
</evidence>
<comment type="caution">
    <text evidence="1">The sequence shown here is derived from an EMBL/GenBank/DDBJ whole genome shotgun (WGS) entry which is preliminary data.</text>
</comment>
<dbReference type="Proteomes" id="UP000807025">
    <property type="component" value="Unassembled WGS sequence"/>
</dbReference>
<dbReference type="EMBL" id="MU154540">
    <property type="protein sequence ID" value="KAF9498019.1"/>
    <property type="molecule type" value="Genomic_DNA"/>
</dbReference>
<accession>A0A9P6A1T4</accession>
<dbReference type="AlphaFoldDB" id="A0A9P6A1T4"/>
<reference evidence="1" key="1">
    <citation type="submission" date="2020-11" db="EMBL/GenBank/DDBJ databases">
        <authorList>
            <consortium name="DOE Joint Genome Institute"/>
            <person name="Ahrendt S."/>
            <person name="Riley R."/>
            <person name="Andreopoulos W."/>
            <person name="Labutti K."/>
            <person name="Pangilinan J."/>
            <person name="Ruiz-Duenas F.J."/>
            <person name="Barrasa J.M."/>
            <person name="Sanchez-Garcia M."/>
            <person name="Camarero S."/>
            <person name="Miyauchi S."/>
            <person name="Serrano A."/>
            <person name="Linde D."/>
            <person name="Babiker R."/>
            <person name="Drula E."/>
            <person name="Ayuso-Fernandez I."/>
            <person name="Pacheco R."/>
            <person name="Padilla G."/>
            <person name="Ferreira P."/>
            <person name="Barriuso J."/>
            <person name="Kellner H."/>
            <person name="Castanera R."/>
            <person name="Alfaro M."/>
            <person name="Ramirez L."/>
            <person name="Pisabarro A.G."/>
            <person name="Kuo A."/>
            <person name="Tritt A."/>
            <person name="Lipzen A."/>
            <person name="He G."/>
            <person name="Yan M."/>
            <person name="Ng V."/>
            <person name="Cullen D."/>
            <person name="Martin F."/>
            <person name="Rosso M.-N."/>
            <person name="Henrissat B."/>
            <person name="Hibbett D."/>
            <person name="Martinez A.T."/>
            <person name="Grigoriev I.V."/>
        </authorList>
    </citation>
    <scope>NUCLEOTIDE SEQUENCE</scope>
    <source>
        <strain evidence="1">ATCC 90797</strain>
    </source>
</reference>
<organism evidence="1 2">
    <name type="scientific">Pleurotus eryngii</name>
    <name type="common">Boletus of the steppes</name>
    <dbReference type="NCBI Taxonomy" id="5323"/>
    <lineage>
        <taxon>Eukaryota</taxon>
        <taxon>Fungi</taxon>
        <taxon>Dikarya</taxon>
        <taxon>Basidiomycota</taxon>
        <taxon>Agaricomycotina</taxon>
        <taxon>Agaricomycetes</taxon>
        <taxon>Agaricomycetidae</taxon>
        <taxon>Agaricales</taxon>
        <taxon>Pleurotineae</taxon>
        <taxon>Pleurotaceae</taxon>
        <taxon>Pleurotus</taxon>
    </lineage>
</organism>
<protein>
    <submittedName>
        <fullName evidence="1">Uncharacterized protein</fullName>
    </submittedName>
</protein>
<sequence>MTSQSEESNGGALVFHRRPTLSDSRWPRRHRPLSMPWYVASSSTSSAFIWSTSTAIAVSRAVVVVWKEGGALACWWRSCPWVIQGAFSFRFVSFPSSFASSLSLSYLGRACFRVVLGSSSCRRWERSRQGRRSVSRRRLESCRIAISYSRRRTKSSTATSSTIRVCRRMSSTASCCWLIGTVCSPPSRCCCAHSSLCVRFVPPPSPRRCSFVY</sequence>
<evidence type="ECO:0000313" key="1">
    <source>
        <dbReference type="EMBL" id="KAF9498019.1"/>
    </source>
</evidence>
<name>A0A9P6A1T4_PLEER</name>
<proteinExistence type="predicted"/>
<gene>
    <name evidence="1" type="ORF">BDN71DRAFT_517818</name>
</gene>